<dbReference type="Gene3D" id="3.30.70.2970">
    <property type="entry name" value="Protein of unknown function (DUF541), domain 2"/>
    <property type="match status" value="1"/>
</dbReference>
<dbReference type="InterPro" id="IPR007497">
    <property type="entry name" value="SIMPL/DUF541"/>
</dbReference>
<comment type="caution">
    <text evidence="2">The sequence shown here is derived from an EMBL/GenBank/DDBJ whole genome shotgun (WGS) entry which is preliminary data.</text>
</comment>
<dbReference type="PANTHER" id="PTHR34387">
    <property type="entry name" value="SLR1258 PROTEIN"/>
    <property type="match status" value="1"/>
</dbReference>
<dbReference type="PANTHER" id="PTHR34387:SF2">
    <property type="entry name" value="SLR1258 PROTEIN"/>
    <property type="match status" value="1"/>
</dbReference>
<feature type="transmembrane region" description="Helical" evidence="1">
    <location>
        <begin position="6"/>
        <end position="25"/>
    </location>
</feature>
<dbReference type="Pfam" id="PF04402">
    <property type="entry name" value="SIMPL"/>
    <property type="match status" value="1"/>
</dbReference>
<keyword evidence="1" id="KW-0812">Transmembrane</keyword>
<dbReference type="InterPro" id="IPR052022">
    <property type="entry name" value="26kDa_periplasmic_antigen"/>
</dbReference>
<dbReference type="PIRSF" id="PIRSF029033">
    <property type="entry name" value="UCP029033"/>
    <property type="match status" value="1"/>
</dbReference>
<evidence type="ECO:0000313" key="2">
    <source>
        <dbReference type="EMBL" id="TDN46987.1"/>
    </source>
</evidence>
<keyword evidence="1" id="KW-0472">Membrane</keyword>
<dbReference type="AlphaFoldDB" id="A0A4R6DPX2"/>
<evidence type="ECO:0000256" key="1">
    <source>
        <dbReference type="SAM" id="Phobius"/>
    </source>
</evidence>
<accession>A0A4R6DPX2</accession>
<dbReference type="InterPro" id="IPR016907">
    <property type="entry name" value="UCP029033"/>
</dbReference>
<dbReference type="EMBL" id="SNVV01000023">
    <property type="protein sequence ID" value="TDN46987.1"/>
    <property type="molecule type" value="Genomic_DNA"/>
</dbReference>
<keyword evidence="3" id="KW-1185">Reference proteome</keyword>
<organism evidence="2 3">
    <name type="scientific">Azoarcus indigens</name>
    <dbReference type="NCBI Taxonomy" id="29545"/>
    <lineage>
        <taxon>Bacteria</taxon>
        <taxon>Pseudomonadati</taxon>
        <taxon>Pseudomonadota</taxon>
        <taxon>Betaproteobacteria</taxon>
        <taxon>Rhodocyclales</taxon>
        <taxon>Zoogloeaceae</taxon>
        <taxon>Azoarcus</taxon>
    </lineage>
</organism>
<keyword evidence="1" id="KW-1133">Transmembrane helix</keyword>
<protein>
    <recommendedName>
        <fullName evidence="4">SIMPL domain-containing protein</fullName>
    </recommendedName>
</protein>
<dbReference type="Gene3D" id="3.30.110.170">
    <property type="entry name" value="Protein of unknown function (DUF541), domain 1"/>
    <property type="match status" value="1"/>
</dbReference>
<reference evidence="2 3" key="1">
    <citation type="submission" date="2019-03" db="EMBL/GenBank/DDBJ databases">
        <title>Genomic Encyclopedia of Type Strains, Phase IV (KMG-IV): sequencing the most valuable type-strain genomes for metagenomic binning, comparative biology and taxonomic classification.</title>
        <authorList>
            <person name="Goeker M."/>
        </authorList>
    </citation>
    <scope>NUCLEOTIDE SEQUENCE [LARGE SCALE GENOMIC DNA]</scope>
    <source>
        <strain evidence="2 3">DSM 12121</strain>
    </source>
</reference>
<gene>
    <name evidence="2" type="ORF">C7389_12361</name>
</gene>
<sequence>MADTRIGFFPALLLGGGIALGGWLVGQGMERFRLADRSITVKGLAEQEVKSDFAIWTLGFRRGGNEFGAVQQALNGDRERVIAFLREQGFEDAEIEVRPLQVQDLYAREWGSSSVPLRFNGLGQVTVKSARVEAVAQAAGKVDPLIQAGIQLSGDNEGLGGPRFQLRGFNDAKPRLLEEATRNAREQATKFAADAGAELGPLKSANQGVIRVLDDDGGDNDSTGRTMGKRLRVVSTFEFGLE</sequence>
<dbReference type="RefSeq" id="WP_133594491.1">
    <property type="nucleotide sequence ID" value="NZ_SNVV01000023.1"/>
</dbReference>
<dbReference type="Proteomes" id="UP000295129">
    <property type="component" value="Unassembled WGS sequence"/>
</dbReference>
<name>A0A4R6DPX2_9RHOO</name>
<proteinExistence type="predicted"/>
<dbReference type="OrthoDB" id="9806540at2"/>
<dbReference type="GO" id="GO:0006974">
    <property type="term" value="P:DNA damage response"/>
    <property type="evidence" value="ECO:0007669"/>
    <property type="project" value="TreeGrafter"/>
</dbReference>
<evidence type="ECO:0008006" key="4">
    <source>
        <dbReference type="Google" id="ProtNLM"/>
    </source>
</evidence>
<evidence type="ECO:0000313" key="3">
    <source>
        <dbReference type="Proteomes" id="UP000295129"/>
    </source>
</evidence>